<keyword evidence="2" id="KW-0560">Oxidoreductase</keyword>
<dbReference type="EMBL" id="CP000390">
    <property type="protein sequence ID" value="ABG62462.1"/>
    <property type="molecule type" value="Genomic_DNA"/>
</dbReference>
<name>Q11JG3_CHESB</name>
<comment type="similarity">
    <text evidence="1">Belongs to the LDH2/MDH2 oxidoreductase family.</text>
</comment>
<dbReference type="PANTHER" id="PTHR11091">
    <property type="entry name" value="OXIDOREDUCTASE-RELATED"/>
    <property type="match status" value="1"/>
</dbReference>
<dbReference type="InterPro" id="IPR003767">
    <property type="entry name" value="Malate/L-lactate_DH-like"/>
</dbReference>
<accession>Q11JG3</accession>
<dbReference type="Gene3D" id="3.30.1370.60">
    <property type="entry name" value="Hypothetical oxidoreductase yiak, domain 2"/>
    <property type="match status" value="1"/>
</dbReference>
<dbReference type="InterPro" id="IPR043144">
    <property type="entry name" value="Mal/L-sulf/L-lact_DH-like_ah"/>
</dbReference>
<proteinExistence type="inferred from homology"/>
<reference evidence="3" key="1">
    <citation type="submission" date="2006-06" db="EMBL/GenBank/DDBJ databases">
        <title>Complete sequence of chromosome of Chelativorans sp. BNC1.</title>
        <authorList>
            <consortium name="US DOE Joint Genome Institute"/>
            <person name="Copeland A."/>
            <person name="Lucas S."/>
            <person name="Lapidus A."/>
            <person name="Barry K."/>
            <person name="Detter J.C."/>
            <person name="Glavina del Rio T."/>
            <person name="Hammon N."/>
            <person name="Israni S."/>
            <person name="Dalin E."/>
            <person name="Tice H."/>
            <person name="Pitluck S."/>
            <person name="Chertkov O."/>
            <person name="Brettin T."/>
            <person name="Bruce D."/>
            <person name="Han C."/>
            <person name="Tapia R."/>
            <person name="Gilna P."/>
            <person name="Schmutz J."/>
            <person name="Larimer F."/>
            <person name="Land M."/>
            <person name="Hauser L."/>
            <person name="Kyrpides N."/>
            <person name="Mikhailova N."/>
            <person name="Richardson P."/>
        </authorList>
    </citation>
    <scope>NUCLEOTIDE SEQUENCE</scope>
    <source>
        <strain evidence="3">BNC1</strain>
    </source>
</reference>
<dbReference type="PANTHER" id="PTHR11091:SF0">
    <property type="entry name" value="MALATE DEHYDROGENASE"/>
    <property type="match status" value="1"/>
</dbReference>
<sequence>MACPYPQHRRQIETILLAWGMPEAQAARTADILGWADLHGVESHGISMLVEYDMRFRAGRLKMNADFKVVRETPVSVLIDGDGGMGHIAYAMAADAAIEKAKASGIAVASVRNSSHFGAVGYFTELAARAGLIAMGATSAAGIRVAPTNGAEAKLGTDPLSFAAPSTDENPFLLDMATTTVAYGKIRNKMNENASMPIGWGTDSNGEPTTDPLDVTRRGGFMSPLGGTPEGASYKGYGLSVMVNILSSCLSGSTLITDPMHTKKPKGFDIGHFYLALDPKLFRDAGEFETDVGTFCAALRNTKPVEEGTPVMVAGDPQWKMAEERLREGVPIGKGLRAKLIAVAEAAGVEWLLDGADDGPSGLAPAGKLELARSK</sequence>
<organism evidence="3">
    <name type="scientific">Chelativorans sp. (strain BNC1)</name>
    <dbReference type="NCBI Taxonomy" id="266779"/>
    <lineage>
        <taxon>Bacteria</taxon>
        <taxon>Pseudomonadati</taxon>
        <taxon>Pseudomonadota</taxon>
        <taxon>Alphaproteobacteria</taxon>
        <taxon>Hyphomicrobiales</taxon>
        <taxon>Phyllobacteriaceae</taxon>
        <taxon>Chelativorans</taxon>
    </lineage>
</organism>
<evidence type="ECO:0000256" key="1">
    <source>
        <dbReference type="ARBA" id="ARBA00006056"/>
    </source>
</evidence>
<dbReference type="SUPFAM" id="SSF89733">
    <property type="entry name" value="L-sulfolactate dehydrogenase-like"/>
    <property type="match status" value="1"/>
</dbReference>
<dbReference type="KEGG" id="mes:Meso_1065"/>
<evidence type="ECO:0000313" key="3">
    <source>
        <dbReference type="EMBL" id="ABG62462.1"/>
    </source>
</evidence>
<dbReference type="Pfam" id="PF02615">
    <property type="entry name" value="Ldh_2"/>
    <property type="match status" value="1"/>
</dbReference>
<dbReference type="InterPro" id="IPR043143">
    <property type="entry name" value="Mal/L-sulf/L-lact_DH-like_NADP"/>
</dbReference>
<dbReference type="GO" id="GO:0016491">
    <property type="term" value="F:oxidoreductase activity"/>
    <property type="evidence" value="ECO:0007669"/>
    <property type="project" value="UniProtKB-KW"/>
</dbReference>
<dbReference type="STRING" id="266779.Meso_1065"/>
<dbReference type="eggNOG" id="COG2055">
    <property type="taxonomic scope" value="Bacteria"/>
</dbReference>
<dbReference type="OrthoDB" id="9811519at2"/>
<evidence type="ECO:0000256" key="2">
    <source>
        <dbReference type="ARBA" id="ARBA00023002"/>
    </source>
</evidence>
<dbReference type="InterPro" id="IPR036111">
    <property type="entry name" value="Mal/L-sulfo/L-lacto_DH-like_sf"/>
</dbReference>
<protein>
    <submittedName>
        <fullName evidence="3">Malate/L-lactate dehydrogenase</fullName>
    </submittedName>
</protein>
<gene>
    <name evidence="3" type="ordered locus">Meso_1065</name>
</gene>
<dbReference type="Gene3D" id="1.10.1530.10">
    <property type="match status" value="1"/>
</dbReference>
<dbReference type="AlphaFoldDB" id="Q11JG3"/>
<dbReference type="HOGENOM" id="CLU_040452_3_0_5"/>